<dbReference type="AlphaFoldDB" id="A0A1L7V920"/>
<protein>
    <submittedName>
        <fullName evidence="1">Uncharacterized protein</fullName>
    </submittedName>
</protein>
<dbReference type="Proteomes" id="UP000183971">
    <property type="component" value="Unassembled WGS sequence"/>
</dbReference>
<dbReference type="VEuPathDB" id="FungiDB:FPRO_00047"/>
<dbReference type="GeneID" id="42044937"/>
<evidence type="ECO:0000313" key="2">
    <source>
        <dbReference type="Proteomes" id="UP000183971"/>
    </source>
</evidence>
<gene>
    <name evidence="1" type="ORF">FPRO_00047</name>
</gene>
<dbReference type="RefSeq" id="XP_031076423.1">
    <property type="nucleotide sequence ID" value="XM_031225826.1"/>
</dbReference>
<organism evidence="1 2">
    <name type="scientific">Fusarium proliferatum (strain ET1)</name>
    <name type="common">Orchid endophyte fungus</name>
    <dbReference type="NCBI Taxonomy" id="1227346"/>
    <lineage>
        <taxon>Eukaryota</taxon>
        <taxon>Fungi</taxon>
        <taxon>Dikarya</taxon>
        <taxon>Ascomycota</taxon>
        <taxon>Pezizomycotina</taxon>
        <taxon>Sordariomycetes</taxon>
        <taxon>Hypocreomycetidae</taxon>
        <taxon>Hypocreales</taxon>
        <taxon>Nectriaceae</taxon>
        <taxon>Fusarium</taxon>
        <taxon>Fusarium fujikuroi species complex</taxon>
    </lineage>
</organism>
<comment type="caution">
    <text evidence="1">The sequence shown here is derived from an EMBL/GenBank/DDBJ whole genome shotgun (WGS) entry which is preliminary data.</text>
</comment>
<dbReference type="EMBL" id="FJOF01000001">
    <property type="protein sequence ID" value="CZR35830.1"/>
    <property type="molecule type" value="Genomic_DNA"/>
</dbReference>
<name>A0A1L7V920_FUSPR</name>
<evidence type="ECO:0000313" key="1">
    <source>
        <dbReference type="EMBL" id="CZR35830.1"/>
    </source>
</evidence>
<reference evidence="2" key="1">
    <citation type="journal article" date="2016" name="Genome Biol. Evol.">
        <title>Comparative 'omics' of the Fusarium fujikuroi species complex highlights differences in genetic potential and metabolite synthesis.</title>
        <authorList>
            <person name="Niehaus E.-M."/>
            <person name="Muensterkoetter M."/>
            <person name="Proctor R.H."/>
            <person name="Brown D.W."/>
            <person name="Sharon A."/>
            <person name="Idan Y."/>
            <person name="Oren-Young L."/>
            <person name="Sieber C.M."/>
            <person name="Novak O."/>
            <person name="Pencik A."/>
            <person name="Tarkowska D."/>
            <person name="Hromadova K."/>
            <person name="Freeman S."/>
            <person name="Maymon M."/>
            <person name="Elazar M."/>
            <person name="Youssef S.A."/>
            <person name="El-Shabrawy E.S.M."/>
            <person name="Shalaby A.B.A."/>
            <person name="Houterman P."/>
            <person name="Brock N.L."/>
            <person name="Burkhardt I."/>
            <person name="Tsavkelova E.A."/>
            <person name="Dickschat J.S."/>
            <person name="Galuszka P."/>
            <person name="Gueldener U."/>
            <person name="Tudzynski B."/>
        </authorList>
    </citation>
    <scope>NUCLEOTIDE SEQUENCE [LARGE SCALE GENOMIC DNA]</scope>
    <source>
        <strain evidence="2">ET1</strain>
    </source>
</reference>
<proteinExistence type="predicted"/>
<keyword evidence="2" id="KW-1185">Reference proteome</keyword>
<accession>A0A1L7V920</accession>
<sequence>MAAAAVQTYTPASYDHRAVDAMTDVDVAAQRLQELNGLDHMKSCIRDVFMKHGVDKVFGVGLLHRHYDVAPDEKIIELGPVSSPWVVGDDEVVTGGSVLPHTWRVFDGELKPTEFKFVPQRDLSNVDRPVFPAAFVKELIGVLQETGLDEVLGVSLYEAGDPDNETMEVTYGRSSIVIPSTGLIGSKVIGPQGFDAFQAAWTFSKKEGEDIVAHHGICAAMGVDDGVTARHGICAAKAADDGMTARHGICAAKINDGVQALHGICAAKAETGFEARHGICAAKAKDGVNSRHGICAAKAPEDGLKAHHGICAAKASTDGVTSRHGICAAKAADEGMTARHGICAAKADDGFTARHGICVAKVSEDGINARHGICAAKAADEGITARHGICAVKATEGIKAYHGICAAKSIEDGVKAHHGICAARIAEDGIKTRHGICAAKVSNEGMTARHGICAARVANGDEMKI</sequence>